<gene>
    <name evidence="9" type="ORF">FIV01_18730</name>
</gene>
<organism evidence="9 10">
    <name type="scientific">Vibrio aquimaris</name>
    <dbReference type="NCBI Taxonomy" id="2587862"/>
    <lineage>
        <taxon>Bacteria</taxon>
        <taxon>Pseudomonadati</taxon>
        <taxon>Pseudomonadota</taxon>
        <taxon>Gammaproteobacteria</taxon>
        <taxon>Vibrionales</taxon>
        <taxon>Vibrionaceae</taxon>
        <taxon>Vibrio</taxon>
    </lineage>
</organism>
<dbReference type="EC" id="2.7.2.4" evidence="2"/>
<keyword evidence="6" id="KW-0067">ATP-binding</keyword>
<name>A0A5P9CQE0_9VIBR</name>
<keyword evidence="4" id="KW-0547">Nucleotide-binding</keyword>
<keyword evidence="10" id="KW-1185">Reference proteome</keyword>
<evidence type="ECO:0000313" key="10">
    <source>
        <dbReference type="Proteomes" id="UP000326936"/>
    </source>
</evidence>
<dbReference type="KEGG" id="vaq:FIV01_18730"/>
<proteinExistence type="inferred from homology"/>
<dbReference type="InterPro" id="IPR036393">
    <property type="entry name" value="AceGlu_kinase-like_sf"/>
</dbReference>
<dbReference type="GO" id="GO:0004072">
    <property type="term" value="F:aspartate kinase activity"/>
    <property type="evidence" value="ECO:0007669"/>
    <property type="project" value="UniProtKB-EC"/>
</dbReference>
<dbReference type="PANTHER" id="PTHR21499:SF3">
    <property type="entry name" value="ASPARTOKINASE"/>
    <property type="match status" value="1"/>
</dbReference>
<evidence type="ECO:0000256" key="7">
    <source>
        <dbReference type="ARBA" id="ARBA00047872"/>
    </source>
</evidence>
<evidence type="ECO:0000256" key="3">
    <source>
        <dbReference type="ARBA" id="ARBA00022679"/>
    </source>
</evidence>
<dbReference type="InterPro" id="IPR045865">
    <property type="entry name" value="ACT-like_dom_sf"/>
</dbReference>
<dbReference type="AlphaFoldDB" id="A0A5P9CQE0"/>
<comment type="similarity">
    <text evidence="1">Belongs to the aspartokinase family.</text>
</comment>
<protein>
    <recommendedName>
        <fullName evidence="2">aspartate kinase</fullName>
        <ecNumber evidence="2">2.7.2.4</ecNumber>
    </recommendedName>
</protein>
<dbReference type="Gene3D" id="3.30.2130.10">
    <property type="entry name" value="VC0802-like"/>
    <property type="match status" value="1"/>
</dbReference>
<dbReference type="GO" id="GO:0005524">
    <property type="term" value="F:ATP binding"/>
    <property type="evidence" value="ECO:0007669"/>
    <property type="project" value="UniProtKB-KW"/>
</dbReference>
<dbReference type="InterPro" id="IPR001048">
    <property type="entry name" value="Asp/Glu/Uridylate_kinase"/>
</dbReference>
<comment type="catalytic activity">
    <reaction evidence="7">
        <text>L-aspartate + ATP = 4-phospho-L-aspartate + ADP</text>
        <dbReference type="Rhea" id="RHEA:23776"/>
        <dbReference type="ChEBI" id="CHEBI:29991"/>
        <dbReference type="ChEBI" id="CHEBI:30616"/>
        <dbReference type="ChEBI" id="CHEBI:57535"/>
        <dbReference type="ChEBI" id="CHEBI:456216"/>
        <dbReference type="EC" id="2.7.2.4"/>
    </reaction>
</comment>
<sequence length="462" mass="51386">MPHTVEKVSGSSMSAFDDVLDNVILKPEPKDRYNRILVVPAYKGITDALLENKSTNEAGVYQYTLCEGSEWEGKLDSVIQRLLFVNDSLFADPMLRREADDFILERVSRTRQWIRHHLSMNDREQNLPTHRYMGHIRGRLASIGEAHSAFNTALKAECYGVKTKFIDLAGSPSDPHKSLDIQVRSNLGDLDLSNELPVVAAYTSCDSEDYYQNDRRYGDTTLSKIAAFTEAEQAIIHKSHFLSSGDPSLIGADQVNPLGQLSYEVANQLSELSEEVVHPVAIEELSQKNIDLRVKCTFEPDNPGAFISRRHCPKKSRVEVISGKEGVCVLTVTLTDNNLDKLNSHFLSLPDISLLHHDVIGKIAYYYFDCTMSHFGKILTKAKKLLPDGDLTVQRVALLSAIGTKIDFKEVLSVGCSALKQHGINPVNIHLSADGHSVIFIVASAQFRAALCALHSDFLESF</sequence>
<evidence type="ECO:0000256" key="5">
    <source>
        <dbReference type="ARBA" id="ARBA00022777"/>
    </source>
</evidence>
<dbReference type="GO" id="GO:0009090">
    <property type="term" value="P:homoserine biosynthetic process"/>
    <property type="evidence" value="ECO:0007669"/>
    <property type="project" value="TreeGrafter"/>
</dbReference>
<dbReference type="Pfam" id="PF00696">
    <property type="entry name" value="AA_kinase"/>
    <property type="match status" value="1"/>
</dbReference>
<dbReference type="Gene3D" id="3.40.1160.10">
    <property type="entry name" value="Acetylglutamate kinase-like"/>
    <property type="match status" value="1"/>
</dbReference>
<dbReference type="SUPFAM" id="SSF53633">
    <property type="entry name" value="Carbamate kinase-like"/>
    <property type="match status" value="1"/>
</dbReference>
<dbReference type="Proteomes" id="UP000326936">
    <property type="component" value="Plasmid pTHAF100_a"/>
</dbReference>
<dbReference type="GO" id="GO:0009089">
    <property type="term" value="P:lysine biosynthetic process via diaminopimelate"/>
    <property type="evidence" value="ECO:0007669"/>
    <property type="project" value="TreeGrafter"/>
</dbReference>
<feature type="domain" description="Aspartate/glutamate/uridylate kinase" evidence="8">
    <location>
        <begin position="4"/>
        <end position="295"/>
    </location>
</feature>
<geneLocation type="plasmid" evidence="10">
    <name>pthaf100_a</name>
</geneLocation>
<dbReference type="OrthoDB" id="9799110at2"/>
<evidence type="ECO:0000256" key="1">
    <source>
        <dbReference type="ARBA" id="ARBA00010122"/>
    </source>
</evidence>
<evidence type="ECO:0000256" key="2">
    <source>
        <dbReference type="ARBA" id="ARBA00013059"/>
    </source>
</evidence>
<dbReference type="GO" id="GO:0005829">
    <property type="term" value="C:cytosol"/>
    <property type="evidence" value="ECO:0007669"/>
    <property type="project" value="TreeGrafter"/>
</dbReference>
<evidence type="ECO:0000313" key="9">
    <source>
        <dbReference type="EMBL" id="QFT28434.1"/>
    </source>
</evidence>
<dbReference type="SUPFAM" id="SSF55021">
    <property type="entry name" value="ACT-like"/>
    <property type="match status" value="1"/>
</dbReference>
<dbReference type="EMBL" id="CP045351">
    <property type="protein sequence ID" value="QFT28434.1"/>
    <property type="molecule type" value="Genomic_DNA"/>
</dbReference>
<evidence type="ECO:0000259" key="8">
    <source>
        <dbReference type="Pfam" id="PF00696"/>
    </source>
</evidence>
<reference evidence="9 10" key="1">
    <citation type="submission" date="2019-10" db="EMBL/GenBank/DDBJ databases">
        <title>Complete genome sequence of Vibrio sp. strain THAF100, isolated from non-filtered water from the water column of tank 6 of a marine aquarium containing stony-coral fragments. Water maintained at 26 degree C.</title>
        <authorList>
            <person name="Ruckert C."/>
            <person name="Franco A."/>
            <person name="Kalinowski J."/>
            <person name="Glaeser S."/>
        </authorList>
    </citation>
    <scope>NUCLEOTIDE SEQUENCE [LARGE SCALE GENOMIC DNA]</scope>
    <source>
        <strain evidence="9 10">THAF100</strain>
        <plasmid evidence="10">pthaf100_a</plasmid>
    </source>
</reference>
<dbReference type="PANTHER" id="PTHR21499">
    <property type="entry name" value="ASPARTATE KINASE"/>
    <property type="match status" value="1"/>
</dbReference>
<keyword evidence="9" id="KW-0614">Plasmid</keyword>
<accession>A0A5P9CQE0</accession>
<evidence type="ECO:0000256" key="4">
    <source>
        <dbReference type="ARBA" id="ARBA00022741"/>
    </source>
</evidence>
<keyword evidence="5 9" id="KW-0418">Kinase</keyword>
<keyword evidence="3" id="KW-0808">Transferase</keyword>
<dbReference type="RefSeq" id="WP_152432429.1">
    <property type="nucleotide sequence ID" value="NZ_CBCSDK010000009.1"/>
</dbReference>
<evidence type="ECO:0000256" key="6">
    <source>
        <dbReference type="ARBA" id="ARBA00022840"/>
    </source>
</evidence>